<proteinExistence type="predicted"/>
<reference evidence="2 3" key="1">
    <citation type="submission" date="2018-08" db="EMBL/GenBank/DDBJ databases">
        <title>A genome reference for cultivated species of the human gut microbiota.</title>
        <authorList>
            <person name="Zou Y."/>
            <person name="Xue W."/>
            <person name="Luo G."/>
        </authorList>
    </citation>
    <scope>NUCLEOTIDE SEQUENCE [LARGE SCALE GENOMIC DNA]</scope>
    <source>
        <strain evidence="2 3">AM40-30BH</strain>
    </source>
</reference>
<evidence type="ECO:0000256" key="1">
    <source>
        <dbReference type="SAM" id="SignalP"/>
    </source>
</evidence>
<organism evidence="2 3">
    <name type="scientific">Bacteroides nordii</name>
    <dbReference type="NCBI Taxonomy" id="291645"/>
    <lineage>
        <taxon>Bacteria</taxon>
        <taxon>Pseudomonadati</taxon>
        <taxon>Bacteroidota</taxon>
        <taxon>Bacteroidia</taxon>
        <taxon>Bacteroidales</taxon>
        <taxon>Bacteroidaceae</taxon>
        <taxon>Bacteroides</taxon>
    </lineage>
</organism>
<keyword evidence="1" id="KW-0732">Signal</keyword>
<name>A0A413VN53_9BACE</name>
<evidence type="ECO:0000313" key="3">
    <source>
        <dbReference type="Proteomes" id="UP000284379"/>
    </source>
</evidence>
<dbReference type="PROSITE" id="PS51257">
    <property type="entry name" value="PROKAR_LIPOPROTEIN"/>
    <property type="match status" value="1"/>
</dbReference>
<sequence length="133" mass="15065">MKILNPIKLLLVLTMLAVGFSSCEEDDETIYDYLIGRTWVGSLGFAVGPYDVESGVTFKGNEYAIDEQYYYGDGGRAATLNLRWWIDMGTLYLDYGPDYPLLEIRGVYITGRFLYGELYADGNYEFSVTLEAN</sequence>
<feature type="chain" id="PRO_5019162120" description="Lipoprotein" evidence="1">
    <location>
        <begin position="24"/>
        <end position="133"/>
    </location>
</feature>
<protein>
    <recommendedName>
        <fullName evidence="4">Lipoprotein</fullName>
    </recommendedName>
</protein>
<dbReference type="AlphaFoldDB" id="A0A413VN53"/>
<evidence type="ECO:0000313" key="2">
    <source>
        <dbReference type="EMBL" id="RHB35047.1"/>
    </source>
</evidence>
<comment type="caution">
    <text evidence="2">The sequence shown here is derived from an EMBL/GenBank/DDBJ whole genome shotgun (WGS) entry which is preliminary data.</text>
</comment>
<evidence type="ECO:0008006" key="4">
    <source>
        <dbReference type="Google" id="ProtNLM"/>
    </source>
</evidence>
<dbReference type="Proteomes" id="UP000284379">
    <property type="component" value="Unassembled WGS sequence"/>
</dbReference>
<accession>A0A413VN53</accession>
<feature type="signal peptide" evidence="1">
    <location>
        <begin position="1"/>
        <end position="23"/>
    </location>
</feature>
<dbReference type="RefSeq" id="WP_002559848.1">
    <property type="nucleotide sequence ID" value="NZ_CABJFV010000007.1"/>
</dbReference>
<gene>
    <name evidence="2" type="ORF">DW888_11380</name>
</gene>
<dbReference type="EMBL" id="QSGO01000007">
    <property type="protein sequence ID" value="RHB35047.1"/>
    <property type="molecule type" value="Genomic_DNA"/>
</dbReference>